<dbReference type="PANTHER" id="PTHR43280:SF28">
    <property type="entry name" value="HTH-TYPE TRANSCRIPTIONAL ACTIVATOR RHAS"/>
    <property type="match status" value="1"/>
</dbReference>
<evidence type="ECO:0000313" key="5">
    <source>
        <dbReference type="EMBL" id="MBA4544340.1"/>
    </source>
</evidence>
<dbReference type="PANTHER" id="PTHR43280">
    <property type="entry name" value="ARAC-FAMILY TRANSCRIPTIONAL REGULATOR"/>
    <property type="match status" value="1"/>
</dbReference>
<dbReference type="GO" id="GO:0043565">
    <property type="term" value="F:sequence-specific DNA binding"/>
    <property type="evidence" value="ECO:0007669"/>
    <property type="project" value="InterPro"/>
</dbReference>
<dbReference type="InterPro" id="IPR018060">
    <property type="entry name" value="HTH_AraC"/>
</dbReference>
<reference evidence="5 6" key="1">
    <citation type="submission" date="2020-07" db="EMBL/GenBank/DDBJ databases">
        <authorList>
            <person name="Feng H."/>
        </authorList>
    </citation>
    <scope>NUCLEOTIDE SEQUENCE [LARGE SCALE GENOMIC DNA]</scope>
    <source>
        <strain evidence="6">s-11</strain>
    </source>
</reference>
<dbReference type="InterPro" id="IPR020449">
    <property type="entry name" value="Tscrpt_reg_AraC-type_HTH"/>
</dbReference>
<keyword evidence="3" id="KW-0804">Transcription</keyword>
<dbReference type="EMBL" id="JACEIP010000036">
    <property type="protein sequence ID" value="MBA4544340.1"/>
    <property type="molecule type" value="Genomic_DNA"/>
</dbReference>
<evidence type="ECO:0000259" key="4">
    <source>
        <dbReference type="PROSITE" id="PS01124"/>
    </source>
</evidence>
<evidence type="ECO:0000256" key="2">
    <source>
        <dbReference type="ARBA" id="ARBA00023125"/>
    </source>
</evidence>
<dbReference type="PRINTS" id="PR00032">
    <property type="entry name" value="HTHARAC"/>
</dbReference>
<keyword evidence="1" id="KW-0805">Transcription regulation</keyword>
<dbReference type="RefSeq" id="WP_081943979.1">
    <property type="nucleotide sequence ID" value="NZ_JACEIP010000036.1"/>
</dbReference>
<dbReference type="AlphaFoldDB" id="A0A7W1XCW6"/>
<dbReference type="OrthoDB" id="4480133at2"/>
<name>A0A7W1XCW6_9BACL</name>
<dbReference type="Pfam" id="PF12833">
    <property type="entry name" value="HTH_18"/>
    <property type="match status" value="1"/>
</dbReference>
<organism evidence="5 6">
    <name type="scientific">Thermoactinomyces daqus</name>
    <dbReference type="NCBI Taxonomy" id="1329516"/>
    <lineage>
        <taxon>Bacteria</taxon>
        <taxon>Bacillati</taxon>
        <taxon>Bacillota</taxon>
        <taxon>Bacilli</taxon>
        <taxon>Bacillales</taxon>
        <taxon>Thermoactinomycetaceae</taxon>
        <taxon>Thermoactinomyces</taxon>
    </lineage>
</organism>
<dbReference type="PROSITE" id="PS01124">
    <property type="entry name" value="HTH_ARAC_FAMILY_2"/>
    <property type="match status" value="1"/>
</dbReference>
<dbReference type="InterPro" id="IPR009057">
    <property type="entry name" value="Homeodomain-like_sf"/>
</dbReference>
<dbReference type="SUPFAM" id="SSF46689">
    <property type="entry name" value="Homeodomain-like"/>
    <property type="match status" value="1"/>
</dbReference>
<dbReference type="Proteomes" id="UP000530514">
    <property type="component" value="Unassembled WGS sequence"/>
</dbReference>
<keyword evidence="6" id="KW-1185">Reference proteome</keyword>
<feature type="domain" description="HTH araC/xylS-type" evidence="4">
    <location>
        <begin position="1"/>
        <end position="42"/>
    </location>
</feature>
<evidence type="ECO:0000256" key="3">
    <source>
        <dbReference type="ARBA" id="ARBA00023163"/>
    </source>
</evidence>
<keyword evidence="2" id="KW-0238">DNA-binding</keyword>
<proteinExistence type="predicted"/>
<gene>
    <name evidence="5" type="ORF">H1164_15945</name>
</gene>
<evidence type="ECO:0000313" key="6">
    <source>
        <dbReference type="Proteomes" id="UP000530514"/>
    </source>
</evidence>
<sequence length="48" mass="5673">MLRHSEKSVTSIAFETGFNSLSSFERIFRKKFGVSPIKYRKMVSFKIR</sequence>
<accession>A0A7W1XCW6</accession>
<protein>
    <submittedName>
        <fullName evidence="5">Helix-turn-helix domain-containing protein</fullName>
    </submittedName>
</protein>
<evidence type="ECO:0000256" key="1">
    <source>
        <dbReference type="ARBA" id="ARBA00023015"/>
    </source>
</evidence>
<dbReference type="Gene3D" id="1.10.10.60">
    <property type="entry name" value="Homeodomain-like"/>
    <property type="match status" value="1"/>
</dbReference>
<comment type="caution">
    <text evidence="5">The sequence shown here is derived from an EMBL/GenBank/DDBJ whole genome shotgun (WGS) entry which is preliminary data.</text>
</comment>
<dbReference type="GO" id="GO:0003700">
    <property type="term" value="F:DNA-binding transcription factor activity"/>
    <property type="evidence" value="ECO:0007669"/>
    <property type="project" value="InterPro"/>
</dbReference>